<evidence type="ECO:0000313" key="5">
    <source>
        <dbReference type="EMBL" id="GJJ07065.1"/>
    </source>
</evidence>
<dbReference type="InterPro" id="IPR018392">
    <property type="entry name" value="LysM"/>
</dbReference>
<evidence type="ECO:0000256" key="3">
    <source>
        <dbReference type="SAM" id="SignalP"/>
    </source>
</evidence>
<feature type="domain" description="LysM" evidence="4">
    <location>
        <begin position="48"/>
        <end position="94"/>
    </location>
</feature>
<dbReference type="Gene3D" id="3.10.350.10">
    <property type="entry name" value="LysM domain"/>
    <property type="match status" value="3"/>
</dbReference>
<feature type="chain" id="PRO_5043685907" description="LysM domain-containing protein" evidence="3">
    <location>
        <begin position="21"/>
        <end position="238"/>
    </location>
</feature>
<reference evidence="5" key="1">
    <citation type="submission" date="2021-10" db="EMBL/GenBank/DDBJ databases">
        <title>De novo Genome Assembly of Clathrus columnatus (Basidiomycota, Fungi) Using Illumina and Nanopore Sequence Data.</title>
        <authorList>
            <person name="Ogiso-Tanaka E."/>
            <person name="Itagaki H."/>
            <person name="Hosoya T."/>
            <person name="Hosaka K."/>
        </authorList>
    </citation>
    <scope>NUCLEOTIDE SEQUENCE</scope>
    <source>
        <strain evidence="5">MO-923</strain>
    </source>
</reference>
<sequence>MPRFNLHLLAVVALSALATASPLRNYVRDTVTIPSNVAPGTITSGCTEFHTVSGGETCNIVEAEFGITDAAFRALNPEINSGCSNLIAGLAYCVQATAAPTVPPNVANGTIINGCTQFFTIPTGATCAGIESTFGISDALFHALNPEINSLCTNLIAGDAYCVAGSPPTTVPIPSNVAPGTITAGCTQFATIQFGDTCMSVEATFGITSALFTKFNPEVNAQCTNLIAGDAYCVGGSA</sequence>
<evidence type="ECO:0000256" key="1">
    <source>
        <dbReference type="ARBA" id="ARBA00022669"/>
    </source>
</evidence>
<dbReference type="PROSITE" id="PS51782">
    <property type="entry name" value="LYSM"/>
    <property type="match status" value="3"/>
</dbReference>
<keyword evidence="3" id="KW-0732">Signal</keyword>
<dbReference type="EMBL" id="BPWL01000002">
    <property type="protein sequence ID" value="GJJ07065.1"/>
    <property type="molecule type" value="Genomic_DNA"/>
</dbReference>
<dbReference type="SUPFAM" id="SSF54106">
    <property type="entry name" value="LysM domain"/>
    <property type="match status" value="2"/>
</dbReference>
<dbReference type="PANTHER" id="PTHR34997:SF1">
    <property type="entry name" value="PEPTIDOGLYCAN-BINDING LYSIN DOMAIN"/>
    <property type="match status" value="1"/>
</dbReference>
<dbReference type="Pfam" id="PF01476">
    <property type="entry name" value="LysM"/>
    <property type="match status" value="1"/>
</dbReference>
<dbReference type="GO" id="GO:0008061">
    <property type="term" value="F:chitin binding"/>
    <property type="evidence" value="ECO:0007669"/>
    <property type="project" value="UniProtKB-KW"/>
</dbReference>
<evidence type="ECO:0000313" key="6">
    <source>
        <dbReference type="Proteomes" id="UP001050691"/>
    </source>
</evidence>
<proteinExistence type="predicted"/>
<evidence type="ECO:0000256" key="2">
    <source>
        <dbReference type="ARBA" id="ARBA00023026"/>
    </source>
</evidence>
<keyword evidence="6" id="KW-1185">Reference proteome</keyword>
<comment type="caution">
    <text evidence="5">The sequence shown here is derived from an EMBL/GenBank/DDBJ whole genome shotgun (WGS) entry which is preliminary data.</text>
</comment>
<dbReference type="SMART" id="SM00257">
    <property type="entry name" value="LysM"/>
    <property type="match status" value="3"/>
</dbReference>
<dbReference type="CDD" id="cd00118">
    <property type="entry name" value="LysM"/>
    <property type="match status" value="1"/>
</dbReference>
<accession>A0AAV4ZYT4</accession>
<dbReference type="Proteomes" id="UP001050691">
    <property type="component" value="Unassembled WGS sequence"/>
</dbReference>
<evidence type="ECO:0000259" key="4">
    <source>
        <dbReference type="PROSITE" id="PS51782"/>
    </source>
</evidence>
<organism evidence="5 6">
    <name type="scientific">Clathrus columnatus</name>
    <dbReference type="NCBI Taxonomy" id="1419009"/>
    <lineage>
        <taxon>Eukaryota</taxon>
        <taxon>Fungi</taxon>
        <taxon>Dikarya</taxon>
        <taxon>Basidiomycota</taxon>
        <taxon>Agaricomycotina</taxon>
        <taxon>Agaricomycetes</taxon>
        <taxon>Phallomycetidae</taxon>
        <taxon>Phallales</taxon>
        <taxon>Clathraceae</taxon>
        <taxon>Clathrus</taxon>
    </lineage>
</organism>
<feature type="domain" description="LysM" evidence="4">
    <location>
        <begin position="117"/>
        <end position="163"/>
    </location>
</feature>
<dbReference type="InterPro" id="IPR036779">
    <property type="entry name" value="LysM_dom_sf"/>
</dbReference>
<feature type="domain" description="LysM" evidence="4">
    <location>
        <begin position="188"/>
        <end position="234"/>
    </location>
</feature>
<gene>
    <name evidence="5" type="ORF">Clacol_001264</name>
</gene>
<name>A0AAV4ZYT4_9AGAM</name>
<feature type="signal peptide" evidence="3">
    <location>
        <begin position="1"/>
        <end position="20"/>
    </location>
</feature>
<dbReference type="PANTHER" id="PTHR34997">
    <property type="entry name" value="AM15"/>
    <property type="match status" value="1"/>
</dbReference>
<dbReference type="AlphaFoldDB" id="A0AAV4ZYT4"/>
<keyword evidence="2" id="KW-0843">Virulence</keyword>
<dbReference type="InterPro" id="IPR052210">
    <property type="entry name" value="LysM1-like"/>
</dbReference>
<protein>
    <recommendedName>
        <fullName evidence="4">LysM domain-containing protein</fullName>
    </recommendedName>
</protein>
<keyword evidence="1" id="KW-0147">Chitin-binding</keyword>